<dbReference type="OrthoDB" id="19981at2759"/>
<evidence type="ECO:0000259" key="2">
    <source>
        <dbReference type="Pfam" id="PF13878"/>
    </source>
</evidence>
<evidence type="ECO:0000256" key="1">
    <source>
        <dbReference type="SAM" id="MobiDB-lite"/>
    </source>
</evidence>
<accession>A0A2C5Y7F6</accession>
<comment type="caution">
    <text evidence="3">The sequence shown here is derived from an EMBL/GenBank/DDBJ whole genome shotgun (WGS) entry which is preliminary data.</text>
</comment>
<gene>
    <name evidence="3" type="ORF">CDD81_6683</name>
</gene>
<evidence type="ECO:0000313" key="4">
    <source>
        <dbReference type="Proteomes" id="UP000226192"/>
    </source>
</evidence>
<reference evidence="3 4" key="1">
    <citation type="submission" date="2017-06" db="EMBL/GenBank/DDBJ databases">
        <title>Ant-infecting Ophiocordyceps genomes reveal a high diversity of potential behavioral manipulation genes and a possible major role for enterotoxins.</title>
        <authorList>
            <person name="De Bekker C."/>
            <person name="Evans H.C."/>
            <person name="Brachmann A."/>
            <person name="Hughes D.P."/>
        </authorList>
    </citation>
    <scope>NUCLEOTIDE SEQUENCE [LARGE SCALE GENOMIC DNA]</scope>
    <source>
        <strain evidence="3 4">Map64</strain>
    </source>
</reference>
<protein>
    <recommendedName>
        <fullName evidence="2">N-acetyltransferase ESCO zinc-finger domain-containing protein</fullName>
    </recommendedName>
</protein>
<feature type="region of interest" description="Disordered" evidence="1">
    <location>
        <begin position="148"/>
        <end position="200"/>
    </location>
</feature>
<dbReference type="EMBL" id="NJET01000063">
    <property type="protein sequence ID" value="PHH62791.1"/>
    <property type="molecule type" value="Genomic_DNA"/>
</dbReference>
<sequence>MAKLQSNFAVTKPDMSCRLNCKRDKPLRTYGRQQAHRSLRPNETRMEFSASLGNTATEQHTAAIGAQCRDSRQQVVHGDGWAHQPAPAETDAQAVSLKHNSILNFFKPVPSTKSRESPRNASAECLSITKEAFTLRQWTLIPDADAQDAMSMQRQQDADDGMLQDQSDSTSPNRDQVLPNQDSDRNLLSTMSKRKTRTGFKVKRSKVATVQTTLNLSTKAPFAECKVCDTVWNPLYPADVKYHSRRHTTVLRAMKRKQDDL</sequence>
<feature type="domain" description="N-acetyltransferase ESCO zinc-finger" evidence="2">
    <location>
        <begin position="211"/>
        <end position="248"/>
    </location>
</feature>
<dbReference type="InterPro" id="IPR028005">
    <property type="entry name" value="AcTrfase_ESCO_Znf_dom"/>
</dbReference>
<feature type="compositionally biased region" description="Polar residues" evidence="1">
    <location>
        <begin position="164"/>
        <end position="191"/>
    </location>
</feature>
<dbReference type="Proteomes" id="UP000226192">
    <property type="component" value="Unassembled WGS sequence"/>
</dbReference>
<proteinExistence type="predicted"/>
<evidence type="ECO:0000313" key="3">
    <source>
        <dbReference type="EMBL" id="PHH62791.1"/>
    </source>
</evidence>
<name>A0A2C5Y7F6_9HYPO</name>
<dbReference type="Pfam" id="PF13878">
    <property type="entry name" value="zf-C2H2_3"/>
    <property type="match status" value="1"/>
</dbReference>
<organism evidence="3 4">
    <name type="scientific">Ophiocordyceps australis</name>
    <dbReference type="NCBI Taxonomy" id="1399860"/>
    <lineage>
        <taxon>Eukaryota</taxon>
        <taxon>Fungi</taxon>
        <taxon>Dikarya</taxon>
        <taxon>Ascomycota</taxon>
        <taxon>Pezizomycotina</taxon>
        <taxon>Sordariomycetes</taxon>
        <taxon>Hypocreomycetidae</taxon>
        <taxon>Hypocreales</taxon>
        <taxon>Ophiocordycipitaceae</taxon>
        <taxon>Ophiocordyceps</taxon>
    </lineage>
</organism>
<keyword evidence="4" id="KW-1185">Reference proteome</keyword>
<dbReference type="AlphaFoldDB" id="A0A2C5Y7F6"/>